<dbReference type="Proteomes" id="UP000238479">
    <property type="component" value="Chromosome 4"/>
</dbReference>
<evidence type="ECO:0000256" key="1">
    <source>
        <dbReference type="SAM" id="MobiDB-lite"/>
    </source>
</evidence>
<comment type="caution">
    <text evidence="2">The sequence shown here is derived from an EMBL/GenBank/DDBJ whole genome shotgun (WGS) entry which is preliminary data.</text>
</comment>
<keyword evidence="3" id="KW-1185">Reference proteome</keyword>
<sequence length="70" mass="8327">MQISTINIINETGLQTLSRKKKKKKKKRKKKKKGLRESQRELILTYLYIYKTKKDIVIKFNTTRGNLSLT</sequence>
<dbReference type="AlphaFoldDB" id="A0A2P6R0P9"/>
<gene>
    <name evidence="2" type="ORF">RchiOBHm_Chr4g0431501</name>
</gene>
<dbReference type="Gramene" id="PRQ40015">
    <property type="protein sequence ID" value="PRQ40015"/>
    <property type="gene ID" value="RchiOBHm_Chr4g0431501"/>
</dbReference>
<evidence type="ECO:0000313" key="3">
    <source>
        <dbReference type="Proteomes" id="UP000238479"/>
    </source>
</evidence>
<name>A0A2P6R0P9_ROSCH</name>
<organism evidence="2 3">
    <name type="scientific">Rosa chinensis</name>
    <name type="common">China rose</name>
    <dbReference type="NCBI Taxonomy" id="74649"/>
    <lineage>
        <taxon>Eukaryota</taxon>
        <taxon>Viridiplantae</taxon>
        <taxon>Streptophyta</taxon>
        <taxon>Embryophyta</taxon>
        <taxon>Tracheophyta</taxon>
        <taxon>Spermatophyta</taxon>
        <taxon>Magnoliopsida</taxon>
        <taxon>eudicotyledons</taxon>
        <taxon>Gunneridae</taxon>
        <taxon>Pentapetalae</taxon>
        <taxon>rosids</taxon>
        <taxon>fabids</taxon>
        <taxon>Rosales</taxon>
        <taxon>Rosaceae</taxon>
        <taxon>Rosoideae</taxon>
        <taxon>Rosoideae incertae sedis</taxon>
        <taxon>Rosa</taxon>
    </lineage>
</organism>
<feature type="compositionally biased region" description="Basic residues" evidence="1">
    <location>
        <begin position="18"/>
        <end position="34"/>
    </location>
</feature>
<evidence type="ECO:0000313" key="2">
    <source>
        <dbReference type="EMBL" id="PRQ40015.1"/>
    </source>
</evidence>
<dbReference type="EMBL" id="PDCK01000042">
    <property type="protein sequence ID" value="PRQ40015.1"/>
    <property type="molecule type" value="Genomic_DNA"/>
</dbReference>
<proteinExistence type="predicted"/>
<reference evidence="2 3" key="1">
    <citation type="journal article" date="2018" name="Nat. Genet.">
        <title>The Rosa genome provides new insights in the design of modern roses.</title>
        <authorList>
            <person name="Bendahmane M."/>
        </authorList>
    </citation>
    <scope>NUCLEOTIDE SEQUENCE [LARGE SCALE GENOMIC DNA]</scope>
    <source>
        <strain evidence="3">cv. Old Blush</strain>
    </source>
</reference>
<accession>A0A2P6R0P9</accession>
<feature type="region of interest" description="Disordered" evidence="1">
    <location>
        <begin position="17"/>
        <end position="36"/>
    </location>
</feature>
<protein>
    <submittedName>
        <fullName evidence="2">Uncharacterized protein</fullName>
    </submittedName>
</protein>